<sequence>MNLDEATEENLNYIFEKLQENLQVVNAVVLDPASYDLYYYDDIKEIYDYVTGQSNISVNEMEALVSELGRIKVASDK</sequence>
<dbReference type="EMBL" id="FNEN01000004">
    <property type="protein sequence ID" value="SDI67808.1"/>
    <property type="molecule type" value="Genomic_DNA"/>
</dbReference>
<dbReference type="InterPro" id="IPR009507">
    <property type="entry name" value="UPF0435"/>
</dbReference>
<dbReference type="RefSeq" id="WP_090397390.1">
    <property type="nucleotide sequence ID" value="NZ_FNEN01000004.1"/>
</dbReference>
<organism evidence="1 2">
    <name type="scientific">Natribacillus halophilus</name>
    <dbReference type="NCBI Taxonomy" id="549003"/>
    <lineage>
        <taxon>Bacteria</taxon>
        <taxon>Bacillati</taxon>
        <taxon>Bacillota</taxon>
        <taxon>Bacilli</taxon>
        <taxon>Bacillales</taxon>
        <taxon>Bacillaceae</taxon>
        <taxon>Natribacillus</taxon>
    </lineage>
</organism>
<protein>
    <submittedName>
        <fullName evidence="1">Uncharacterized protein YfkK, UPF0435 family</fullName>
    </submittedName>
</protein>
<dbReference type="Pfam" id="PF06569">
    <property type="entry name" value="DUF1128"/>
    <property type="match status" value="1"/>
</dbReference>
<evidence type="ECO:0000313" key="1">
    <source>
        <dbReference type="EMBL" id="SDI67808.1"/>
    </source>
</evidence>
<dbReference type="AlphaFoldDB" id="A0A1G8MIH5"/>
<gene>
    <name evidence="1" type="ORF">SAMN04488123_104187</name>
</gene>
<keyword evidence="2" id="KW-1185">Reference proteome</keyword>
<name>A0A1G8MIH5_9BACI</name>
<dbReference type="OrthoDB" id="2361695at2"/>
<accession>A0A1G8MIH5</accession>
<evidence type="ECO:0000313" key="2">
    <source>
        <dbReference type="Proteomes" id="UP000198853"/>
    </source>
</evidence>
<proteinExistence type="predicted"/>
<dbReference type="Proteomes" id="UP000198853">
    <property type="component" value="Unassembled WGS sequence"/>
</dbReference>
<reference evidence="1 2" key="1">
    <citation type="submission" date="2016-10" db="EMBL/GenBank/DDBJ databases">
        <authorList>
            <person name="de Groot N.N."/>
        </authorList>
    </citation>
    <scope>NUCLEOTIDE SEQUENCE [LARGE SCALE GENOMIC DNA]</scope>
    <source>
        <strain evidence="1 2">DSM 21771</strain>
    </source>
</reference>